<evidence type="ECO:0000313" key="2">
    <source>
        <dbReference type="Proteomes" id="UP000192727"/>
    </source>
</evidence>
<gene>
    <name evidence="1" type="ORF">B7C51_19980</name>
</gene>
<name>A0A1U9YQZ3_9BACL</name>
<dbReference type="AlphaFoldDB" id="A0A1U9YQZ3"/>
<reference evidence="1 2" key="1">
    <citation type="submission" date="2017-03" db="EMBL/GenBank/DDBJ databases">
        <title>Paenibacillus larvae genome sequencing.</title>
        <authorList>
            <person name="Dingman D.W."/>
        </authorList>
    </citation>
    <scope>NUCLEOTIDE SEQUENCE [LARGE SCALE GENOMIC DNA]</scope>
    <source>
        <strain evidence="1 2">SAG 10367</strain>
    </source>
</reference>
<evidence type="ECO:0000313" key="1">
    <source>
        <dbReference type="EMBL" id="ARF69613.1"/>
    </source>
</evidence>
<accession>A0A1U9YQZ3</accession>
<dbReference type="Proteomes" id="UP000192727">
    <property type="component" value="Chromosome"/>
</dbReference>
<organism evidence="1 2">
    <name type="scientific">Paenibacillus larvae subsp. pulvifaciens</name>
    <dbReference type="NCBI Taxonomy" id="1477"/>
    <lineage>
        <taxon>Bacteria</taxon>
        <taxon>Bacillati</taxon>
        <taxon>Bacillota</taxon>
        <taxon>Bacilli</taxon>
        <taxon>Bacillales</taxon>
        <taxon>Paenibacillaceae</taxon>
        <taxon>Paenibacillus</taxon>
    </lineage>
</organism>
<protein>
    <submittedName>
        <fullName evidence="1">Uncharacterized protein</fullName>
    </submittedName>
</protein>
<dbReference type="EMBL" id="CP020557">
    <property type="protein sequence ID" value="ARF69613.1"/>
    <property type="molecule type" value="Genomic_DNA"/>
</dbReference>
<sequence length="73" mass="8452">MNILARSKKTRERMSMKDQLDEVKDSHFLPPRSSVHPSQKGKVAKIFYQILLFMFILLVIGLAYWGIQCTAEP</sequence>
<proteinExistence type="predicted"/>